<dbReference type="SUPFAM" id="SSF50978">
    <property type="entry name" value="WD40 repeat-like"/>
    <property type="match status" value="1"/>
</dbReference>
<comment type="similarity">
    <text evidence="8">Belongs to the WD repeat TRM82 family.</text>
</comment>
<dbReference type="AlphaFoldDB" id="A0AAN8FJZ6"/>
<dbReference type="GO" id="GO:0005634">
    <property type="term" value="C:nucleus"/>
    <property type="evidence" value="ECO:0007669"/>
    <property type="project" value="UniProtKB-SubCell"/>
</dbReference>
<evidence type="ECO:0000313" key="10">
    <source>
        <dbReference type="EMBL" id="KAK5965453.1"/>
    </source>
</evidence>
<reference evidence="10 11" key="1">
    <citation type="submission" date="2019-10" db="EMBL/GenBank/DDBJ databases">
        <title>Assembly and Annotation for the nematode Trichostrongylus colubriformis.</title>
        <authorList>
            <person name="Martin J."/>
        </authorList>
    </citation>
    <scope>NUCLEOTIDE SEQUENCE [LARGE SCALE GENOMIC DNA]</scope>
    <source>
        <strain evidence="10">G859</strain>
        <tissue evidence="10">Whole worm</tissue>
    </source>
</reference>
<dbReference type="PANTHER" id="PTHR16288:SF0">
    <property type="entry name" value="TRNA (GUANINE-N(7)-)-METHYLTRANSFERASE NON-CATALYTIC SUBUNIT WDR4"/>
    <property type="match status" value="1"/>
</dbReference>
<dbReference type="GO" id="GO:0005829">
    <property type="term" value="C:cytosol"/>
    <property type="evidence" value="ECO:0007669"/>
    <property type="project" value="TreeGrafter"/>
</dbReference>
<proteinExistence type="inferred from homology"/>
<keyword evidence="3 8" id="KW-0819">tRNA processing</keyword>
<keyword evidence="4 8" id="KW-0677">Repeat</keyword>
<protein>
    <recommendedName>
        <fullName evidence="8">tRNA (guanine-N(7)-)-methyltransferase non-catalytic subunit</fullName>
    </recommendedName>
    <alternativeName>
        <fullName evidence="8">WD repeat-containing protein 4 homolog</fullName>
    </alternativeName>
</protein>
<dbReference type="Gene3D" id="2.130.10.10">
    <property type="entry name" value="YVTN repeat-like/Quinoprotein amine dehydrogenase"/>
    <property type="match status" value="1"/>
</dbReference>
<evidence type="ECO:0000256" key="3">
    <source>
        <dbReference type="ARBA" id="ARBA00022694"/>
    </source>
</evidence>
<evidence type="ECO:0000256" key="2">
    <source>
        <dbReference type="ARBA" id="ARBA00022574"/>
    </source>
</evidence>
<dbReference type="InterPro" id="IPR015943">
    <property type="entry name" value="WD40/YVTN_repeat-like_dom_sf"/>
</dbReference>
<dbReference type="InterPro" id="IPR036322">
    <property type="entry name" value="WD40_repeat_dom_sf"/>
</dbReference>
<comment type="subcellular location">
    <subcellularLocation>
        <location evidence="1 8">Nucleus</location>
    </subcellularLocation>
</comment>
<gene>
    <name evidence="10" type="ORF">GCK32_007367</name>
</gene>
<dbReference type="SMART" id="SM00320">
    <property type="entry name" value="WD40"/>
    <property type="match status" value="4"/>
</dbReference>
<dbReference type="HAMAP" id="MF_03056">
    <property type="entry name" value="TRM82"/>
    <property type="match status" value="1"/>
</dbReference>
<evidence type="ECO:0000256" key="7">
    <source>
        <dbReference type="ARBA" id="ARBA00093542"/>
    </source>
</evidence>
<organism evidence="10 11">
    <name type="scientific">Trichostrongylus colubriformis</name>
    <name type="common">Black scour worm</name>
    <dbReference type="NCBI Taxonomy" id="6319"/>
    <lineage>
        <taxon>Eukaryota</taxon>
        <taxon>Metazoa</taxon>
        <taxon>Ecdysozoa</taxon>
        <taxon>Nematoda</taxon>
        <taxon>Chromadorea</taxon>
        <taxon>Rhabditida</taxon>
        <taxon>Rhabditina</taxon>
        <taxon>Rhabditomorpha</taxon>
        <taxon>Strongyloidea</taxon>
        <taxon>Trichostrongylidae</taxon>
        <taxon>Trichostrongylus</taxon>
    </lineage>
</organism>
<evidence type="ECO:0000313" key="11">
    <source>
        <dbReference type="Proteomes" id="UP001331761"/>
    </source>
</evidence>
<evidence type="ECO:0000256" key="1">
    <source>
        <dbReference type="ARBA" id="ARBA00004123"/>
    </source>
</evidence>
<keyword evidence="5 8" id="KW-0539">Nucleus</keyword>
<name>A0AAN8FJZ6_TRICO</name>
<comment type="pathway">
    <text evidence="8">tRNA modification; N(7)-methylguanine-tRNA biosynthesis.</text>
</comment>
<comment type="function">
    <text evidence="8">Required for the formation of N(7)-methylguanine at position 46 (m7G46) in tRNA. In the complex, it is required to stabilize and induce conformational changes of the catalytic subunit.</text>
</comment>
<dbReference type="PANTHER" id="PTHR16288">
    <property type="entry name" value="WD40 REPEAT PROTEIN 4"/>
    <property type="match status" value="1"/>
</dbReference>
<evidence type="ECO:0000256" key="8">
    <source>
        <dbReference type="HAMAP-Rule" id="MF_03056"/>
    </source>
</evidence>
<feature type="region of interest" description="Disordered" evidence="9">
    <location>
        <begin position="366"/>
        <end position="400"/>
    </location>
</feature>
<keyword evidence="11" id="KW-1185">Reference proteome</keyword>
<dbReference type="GO" id="GO:0043527">
    <property type="term" value="C:tRNA methyltransferase complex"/>
    <property type="evidence" value="ECO:0007669"/>
    <property type="project" value="TreeGrafter"/>
</dbReference>
<dbReference type="Pfam" id="PF00400">
    <property type="entry name" value="WD40"/>
    <property type="match status" value="2"/>
</dbReference>
<dbReference type="InterPro" id="IPR028884">
    <property type="entry name" value="Trm82"/>
</dbReference>
<sequence>MARVHAVGDRLVLCASSHVFIVWLSSSTLSIVGKCDVKEVSDSIPTPQVEKSAEEKQEIVSKNVEDAEIQILASAVSSSGSLLAIATSAKTVLIFDLPTLSLRRGFRIPKAPTSMTFDADITHVLVGDRAGHVCRYTVAAPNKCGYVDINGEASQFEGKALSGAISMVLDVAISSDGRYLLVADRDEKIRVSRYPEAYVIQSFCLGHSAYVSSVVPSGNGLFSGGGDGIVHEWHMESGTSIAQSEKVNEEPIRRMCVSTNDNKFCLAAIMGKTLVIFDEKLKVTNTFDVSDALMDITSFKGTIVGVSRSCVIVFNPFDGTSHSMEVPSELLQCLSESKDPMLNYFKNVTHQNMLDYYKRKAEKLESTKENQIRKRKARQLREEAAKVKKVASEAEMETAS</sequence>
<evidence type="ECO:0000256" key="5">
    <source>
        <dbReference type="ARBA" id="ARBA00023242"/>
    </source>
</evidence>
<comment type="function">
    <text evidence="6">Required for the Mettl1-dependent formation of N(7)-methylguanine at position 46 (m7G46) in tRNA. In the Mettl1-wuho methyltransferase complex, it is required to stabilize and induce conformational changes of the catalytic subunit. Required for binding of nanos mRNA and repression of translation by the mei-P26-bgcn-bam-sxl complex. May cooperate with mei-P26 and nanos to derepress the BMP signaling pathway. May cooperate with mei-P26 to suppress expression of a subset of microRNAs. May cooperate with mei-P26 to regulate bam expression levels in germline cells during gametogenesis. Required to promote mitosis to meiosis transition during gametogenesis. May regulate germline cell division in part by regulating ribosome biogenesis.</text>
</comment>
<evidence type="ECO:0000256" key="6">
    <source>
        <dbReference type="ARBA" id="ARBA00093337"/>
    </source>
</evidence>
<keyword evidence="2 8" id="KW-0853">WD repeat</keyword>
<comment type="subunit">
    <text evidence="7">Forms a heterodimer with the catalytic subunit Mettl1. Interacts with mei-P26 and weakly interacts with bgcn; required for the function or formation of the mei-P26-bgcn-bam-sxl complex. Interacts with nanos; may be involved in mei-P26-dependent derepression of the BMP signaling pathway. Interacts with Myc; the interaction may be mediated by mei-P26 and may be involved in the regulation of ribosome biogenesis.</text>
</comment>
<dbReference type="Proteomes" id="UP001331761">
    <property type="component" value="Unassembled WGS sequence"/>
</dbReference>
<evidence type="ECO:0000256" key="9">
    <source>
        <dbReference type="SAM" id="MobiDB-lite"/>
    </source>
</evidence>
<evidence type="ECO:0000256" key="4">
    <source>
        <dbReference type="ARBA" id="ARBA00022737"/>
    </source>
</evidence>
<comment type="caution">
    <text evidence="10">The sequence shown here is derived from an EMBL/GenBank/DDBJ whole genome shotgun (WGS) entry which is preliminary data.</text>
</comment>
<dbReference type="GO" id="GO:0106004">
    <property type="term" value="P:tRNA (guanine-N7)-methylation"/>
    <property type="evidence" value="ECO:0007669"/>
    <property type="project" value="UniProtKB-UniRule"/>
</dbReference>
<feature type="compositionally biased region" description="Basic and acidic residues" evidence="9">
    <location>
        <begin position="379"/>
        <end position="392"/>
    </location>
</feature>
<dbReference type="EMBL" id="WIXE01024621">
    <property type="protein sequence ID" value="KAK5965453.1"/>
    <property type="molecule type" value="Genomic_DNA"/>
</dbReference>
<dbReference type="InterPro" id="IPR001680">
    <property type="entry name" value="WD40_rpt"/>
</dbReference>
<accession>A0AAN8FJZ6</accession>